<gene>
    <name evidence="7" type="primary">LOC101640121</name>
</gene>
<feature type="region of interest" description="Disordered" evidence="5">
    <location>
        <begin position="101"/>
        <end position="121"/>
    </location>
</feature>
<dbReference type="Proteomes" id="UP000694863">
    <property type="component" value="Unplaced"/>
</dbReference>
<reference evidence="7" key="1">
    <citation type="submission" date="2025-08" db="UniProtKB">
        <authorList>
            <consortium name="RefSeq"/>
        </authorList>
    </citation>
    <scope>IDENTIFICATION</scope>
</reference>
<name>A0ABM0J593_ECHTE</name>
<dbReference type="GeneID" id="101640121"/>
<organism evidence="6 7">
    <name type="scientific">Echinops telfairi</name>
    <name type="common">Lesser hedgehog tenrec</name>
    <dbReference type="NCBI Taxonomy" id="9371"/>
    <lineage>
        <taxon>Eukaryota</taxon>
        <taxon>Metazoa</taxon>
        <taxon>Chordata</taxon>
        <taxon>Craniata</taxon>
        <taxon>Vertebrata</taxon>
        <taxon>Euteleostomi</taxon>
        <taxon>Mammalia</taxon>
        <taxon>Eutheria</taxon>
        <taxon>Afrotheria</taxon>
        <taxon>Tenrecidae</taxon>
        <taxon>Tenrecinae</taxon>
        <taxon>Echinops</taxon>
    </lineage>
</organism>
<comment type="similarity">
    <text evidence="2">Belongs to the PLAC1 family.</text>
</comment>
<dbReference type="PANTHER" id="PTHR14380:SF3">
    <property type="entry name" value="OOCYTE-SECRETED PROTEIN 1"/>
    <property type="match status" value="1"/>
</dbReference>
<keyword evidence="6" id="KW-1185">Reference proteome</keyword>
<dbReference type="InterPro" id="IPR033222">
    <property type="entry name" value="PLAC1_fam"/>
</dbReference>
<sequence length="130" mass="15006">MQCTKFWLYVKIKPTLFYKIDMLHNEVFLGDDCPVTSYIPNVYYEFFYHPTKCGIKNMAFGRTLLLKTKIKYISTTSEQRVEMPVTCVSRNYNRLIPDIDEDYPNSLTNEPGPSTGSPGDTAVAFAEWPQ</sequence>
<dbReference type="PANTHER" id="PTHR14380">
    <property type="entry name" value="PLACENTA-SPECIFIC PROTEIN 1"/>
    <property type="match status" value="1"/>
</dbReference>
<proteinExistence type="inferred from homology"/>
<evidence type="ECO:0000256" key="5">
    <source>
        <dbReference type="SAM" id="MobiDB-lite"/>
    </source>
</evidence>
<keyword evidence="4" id="KW-0732">Signal</keyword>
<evidence type="ECO:0000256" key="2">
    <source>
        <dbReference type="ARBA" id="ARBA00010071"/>
    </source>
</evidence>
<keyword evidence="3" id="KW-0964">Secreted</keyword>
<evidence type="ECO:0000256" key="1">
    <source>
        <dbReference type="ARBA" id="ARBA00004613"/>
    </source>
</evidence>
<protein>
    <submittedName>
        <fullName evidence="7">Oocyte-secreted protein 1 homolog</fullName>
    </submittedName>
</protein>
<evidence type="ECO:0000313" key="7">
    <source>
        <dbReference type="RefSeq" id="XP_004715077.2"/>
    </source>
</evidence>
<evidence type="ECO:0000256" key="3">
    <source>
        <dbReference type="ARBA" id="ARBA00022525"/>
    </source>
</evidence>
<dbReference type="Gene3D" id="2.60.40.3210">
    <property type="entry name" value="Zona pellucida, ZP-N domain"/>
    <property type="match status" value="1"/>
</dbReference>
<accession>A0ABM0J593</accession>
<evidence type="ECO:0000313" key="6">
    <source>
        <dbReference type="Proteomes" id="UP000694863"/>
    </source>
</evidence>
<evidence type="ECO:0000256" key="4">
    <source>
        <dbReference type="ARBA" id="ARBA00022729"/>
    </source>
</evidence>
<feature type="compositionally biased region" description="Polar residues" evidence="5">
    <location>
        <begin position="105"/>
        <end position="118"/>
    </location>
</feature>
<comment type="subcellular location">
    <subcellularLocation>
        <location evidence="1">Secreted</location>
    </subcellularLocation>
</comment>
<dbReference type="RefSeq" id="XP_004715077.2">
    <property type="nucleotide sequence ID" value="XM_004715020.2"/>
</dbReference>